<evidence type="ECO:0000256" key="3">
    <source>
        <dbReference type="ARBA" id="ARBA00022679"/>
    </source>
</evidence>
<dbReference type="Pfam" id="PF00348">
    <property type="entry name" value="polyprenyl_synt"/>
    <property type="match status" value="1"/>
</dbReference>
<evidence type="ECO:0000256" key="5">
    <source>
        <dbReference type="ARBA" id="ARBA00022842"/>
    </source>
</evidence>
<sequence length="311" mass="33289">MAEVERRLIESVATDNDVLAAAARHLISAGGKRLRPFLVFLGAQFGNERDERLVSAAVAVELTHIGTLYHDDVMDEATMRRGVPSAHLLWGTPIAVFTGDFLFSRASLLIAGLGDEAIQLHAKAFMRLVDGQSAETAGPPQSEDDGLGHHLGVLGNKTASLFAASGELGSLLSGASAEVTARIGRACEAWGMAFQLSDDVLDVTSESEESGKAPGADLREGIPTLPMIYALRSSHPSDARLVELLRAGQLTDPAQHAEALALLQKHPAIDMARAEVREWAEVARREIRGLPDTPARAVFEALCDFVVDKTR</sequence>
<dbReference type="InterPro" id="IPR000092">
    <property type="entry name" value="Polyprenyl_synt"/>
</dbReference>
<dbReference type="Proteomes" id="UP000469670">
    <property type="component" value="Unassembled WGS sequence"/>
</dbReference>
<evidence type="ECO:0000256" key="4">
    <source>
        <dbReference type="ARBA" id="ARBA00022723"/>
    </source>
</evidence>
<comment type="cofactor">
    <cofactor evidence="1">
        <name>Mg(2+)</name>
        <dbReference type="ChEBI" id="CHEBI:18420"/>
    </cofactor>
</comment>
<keyword evidence="5" id="KW-0460">Magnesium</keyword>
<accession>A0A7K3SBT0</accession>
<dbReference type="GO" id="GO:0046872">
    <property type="term" value="F:metal ion binding"/>
    <property type="evidence" value="ECO:0007669"/>
    <property type="project" value="UniProtKB-KW"/>
</dbReference>
<keyword evidence="4" id="KW-0479">Metal-binding</keyword>
<dbReference type="CDD" id="cd00685">
    <property type="entry name" value="Trans_IPPS_HT"/>
    <property type="match status" value="1"/>
</dbReference>
<dbReference type="GO" id="GO:0004659">
    <property type="term" value="F:prenyltransferase activity"/>
    <property type="evidence" value="ECO:0007669"/>
    <property type="project" value="InterPro"/>
</dbReference>
<name>A0A7K3SBT0_9ACTN</name>
<evidence type="ECO:0000313" key="7">
    <source>
        <dbReference type="EMBL" id="NEC24733.1"/>
    </source>
</evidence>
<proteinExistence type="inferred from homology"/>
<dbReference type="SFLD" id="SFLDS00005">
    <property type="entry name" value="Isoprenoid_Synthase_Type_I"/>
    <property type="match status" value="1"/>
</dbReference>
<dbReference type="SUPFAM" id="SSF48576">
    <property type="entry name" value="Terpenoid synthases"/>
    <property type="match status" value="1"/>
</dbReference>
<evidence type="ECO:0000256" key="1">
    <source>
        <dbReference type="ARBA" id="ARBA00001946"/>
    </source>
</evidence>
<organism evidence="7 8">
    <name type="scientific">Streptomyces parvus</name>
    <dbReference type="NCBI Taxonomy" id="66428"/>
    <lineage>
        <taxon>Bacteria</taxon>
        <taxon>Bacillati</taxon>
        <taxon>Actinomycetota</taxon>
        <taxon>Actinomycetes</taxon>
        <taxon>Kitasatosporales</taxon>
        <taxon>Streptomycetaceae</taxon>
        <taxon>Streptomyces</taxon>
    </lineage>
</organism>
<keyword evidence="3 6" id="KW-0808">Transferase</keyword>
<evidence type="ECO:0000256" key="6">
    <source>
        <dbReference type="RuleBase" id="RU004466"/>
    </source>
</evidence>
<dbReference type="PANTHER" id="PTHR12001">
    <property type="entry name" value="GERANYLGERANYL PYROPHOSPHATE SYNTHASE"/>
    <property type="match status" value="1"/>
</dbReference>
<reference evidence="7 8" key="1">
    <citation type="submission" date="2020-01" db="EMBL/GenBank/DDBJ databases">
        <title>Insect and environment-associated Actinomycetes.</title>
        <authorList>
            <person name="Currrie C."/>
            <person name="Chevrette M."/>
            <person name="Carlson C."/>
            <person name="Stubbendieck R."/>
            <person name="Wendt-Pienkowski E."/>
        </authorList>
    </citation>
    <scope>NUCLEOTIDE SEQUENCE [LARGE SCALE GENOMIC DNA]</scope>
    <source>
        <strain evidence="7 8">SID7590</strain>
    </source>
</reference>
<dbReference type="InterPro" id="IPR008949">
    <property type="entry name" value="Isoprenoid_synthase_dom_sf"/>
</dbReference>
<dbReference type="GO" id="GO:0008299">
    <property type="term" value="P:isoprenoid biosynthetic process"/>
    <property type="evidence" value="ECO:0007669"/>
    <property type="project" value="InterPro"/>
</dbReference>
<comment type="caution">
    <text evidence="7">The sequence shown here is derived from an EMBL/GenBank/DDBJ whole genome shotgun (WGS) entry which is preliminary data.</text>
</comment>
<dbReference type="PANTHER" id="PTHR12001:SF69">
    <property type="entry name" value="ALL TRANS-POLYPRENYL-DIPHOSPHATE SYNTHASE PDSS1"/>
    <property type="match status" value="1"/>
</dbReference>
<evidence type="ECO:0000313" key="8">
    <source>
        <dbReference type="Proteomes" id="UP000469670"/>
    </source>
</evidence>
<dbReference type="EMBL" id="JAAGMP010001871">
    <property type="protein sequence ID" value="NEC24733.1"/>
    <property type="molecule type" value="Genomic_DNA"/>
</dbReference>
<dbReference type="Gene3D" id="1.10.600.10">
    <property type="entry name" value="Farnesyl Diphosphate Synthase"/>
    <property type="match status" value="1"/>
</dbReference>
<evidence type="ECO:0000256" key="2">
    <source>
        <dbReference type="ARBA" id="ARBA00006706"/>
    </source>
</evidence>
<comment type="similarity">
    <text evidence="2 6">Belongs to the FPP/GGPP synthase family.</text>
</comment>
<gene>
    <name evidence="7" type="ORF">G3I50_41795</name>
</gene>
<dbReference type="AlphaFoldDB" id="A0A7K3SBT0"/>
<protein>
    <submittedName>
        <fullName evidence="7">Polyprenyl synthetase family protein</fullName>
    </submittedName>
</protein>